<proteinExistence type="predicted"/>
<keyword evidence="2" id="KW-1185">Reference proteome</keyword>
<reference evidence="1 2" key="1">
    <citation type="submission" date="2019-08" db="EMBL/GenBank/DDBJ databases">
        <title>Phlebobacter frassis gen. nov. sp. nov., a new member of family Sphingobacteriaceae isolated from sand fly rearing media.</title>
        <authorList>
            <person name="Kakumanu M.L."/>
            <person name="Marayati B.F."/>
            <person name="Wada-Katsumata A."/>
            <person name="Wasserberg G."/>
            <person name="Schal C."/>
            <person name="Apperson C.S."/>
            <person name="Ponnusamy L."/>
        </authorList>
    </citation>
    <scope>NUCLEOTIDE SEQUENCE [LARGE SCALE GENOMIC DNA]</scope>
    <source>
        <strain evidence="1 2">SSI9</strain>
    </source>
</reference>
<dbReference type="EMBL" id="VTAV01000012">
    <property type="protein sequence ID" value="TYR34398.1"/>
    <property type="molecule type" value="Genomic_DNA"/>
</dbReference>
<organism evidence="1 2">
    <name type="scientific">Sphingobacterium phlebotomi</name>
    <dbReference type="NCBI Taxonomy" id="2605433"/>
    <lineage>
        <taxon>Bacteria</taxon>
        <taxon>Pseudomonadati</taxon>
        <taxon>Bacteroidota</taxon>
        <taxon>Sphingobacteriia</taxon>
        <taxon>Sphingobacteriales</taxon>
        <taxon>Sphingobacteriaceae</taxon>
        <taxon>Sphingobacterium</taxon>
    </lineage>
</organism>
<accession>A0A5D4H1A3</accession>
<sequence>MATIKKNWLRAGISLFVLLLGVFYIVKARETKDEMAVEKAETKKADDLYTFEYTGPDFSKANVEDESKWTYTTNTDLCSGLDERPCRIQVSEAFVSNPSTSPSLNPSANISAALNSGTGTHYVDGIADPSGVISNMEN</sequence>
<dbReference type="RefSeq" id="WP_148920121.1">
    <property type="nucleotide sequence ID" value="NZ_VTAV01000012.1"/>
</dbReference>
<gene>
    <name evidence="1" type="ORF">FXV77_15350</name>
</gene>
<evidence type="ECO:0000313" key="1">
    <source>
        <dbReference type="EMBL" id="TYR34398.1"/>
    </source>
</evidence>
<name>A0A5D4H1A3_9SPHI</name>
<evidence type="ECO:0000313" key="2">
    <source>
        <dbReference type="Proteomes" id="UP000322362"/>
    </source>
</evidence>
<dbReference type="Proteomes" id="UP000322362">
    <property type="component" value="Unassembled WGS sequence"/>
</dbReference>
<dbReference type="AlphaFoldDB" id="A0A5D4H1A3"/>
<comment type="caution">
    <text evidence="1">The sequence shown here is derived from an EMBL/GenBank/DDBJ whole genome shotgun (WGS) entry which is preliminary data.</text>
</comment>
<protein>
    <submittedName>
        <fullName evidence="1">Uncharacterized protein</fullName>
    </submittedName>
</protein>